<dbReference type="AlphaFoldDB" id="A0A085ZZI4"/>
<dbReference type="EMBL" id="JPRM01000045">
    <property type="protein sequence ID" value="KFF09848.1"/>
    <property type="molecule type" value="Genomic_DNA"/>
</dbReference>
<gene>
    <name evidence="3" type="ORF">IW20_22330</name>
</gene>
<dbReference type="eggNOG" id="ENOG5033G03">
    <property type="taxonomic scope" value="Bacteria"/>
</dbReference>
<dbReference type="RefSeq" id="WP_035627480.1">
    <property type="nucleotide sequence ID" value="NZ_JBEWQG010000050.1"/>
</dbReference>
<sequence>MESSNEKFEQDWIEYRNAVSDNKSKSQDDFEKYINLLASGGIVLSLTFLEKIITVDKTDFKPLYIIGLICLVLTLLSNLYSHYKSIIDSDLTIQEIDEKKYNDIFKNIKKRNKIINRLNRTSIWSLIIGVVFVLTFVTINLFNMSNKQNPSPPAKPMPATEEKGRTIPLPPQNRPANNPKK</sequence>
<evidence type="ECO:0000256" key="2">
    <source>
        <dbReference type="SAM" id="Phobius"/>
    </source>
</evidence>
<dbReference type="Proteomes" id="UP000028712">
    <property type="component" value="Unassembled WGS sequence"/>
</dbReference>
<feature type="transmembrane region" description="Helical" evidence="2">
    <location>
        <begin position="123"/>
        <end position="142"/>
    </location>
</feature>
<reference evidence="3 4" key="1">
    <citation type="submission" date="2014-07" db="EMBL/GenBank/DDBJ databases">
        <title>Genome of Flavobacterium hydatis DSM 2063.</title>
        <authorList>
            <person name="Pipes S.E."/>
            <person name="Stropko S.J."/>
            <person name="Newman J.D."/>
        </authorList>
    </citation>
    <scope>NUCLEOTIDE SEQUENCE [LARGE SCALE GENOMIC DNA]</scope>
    <source>
        <strain evidence="3 4">DSM 2063</strain>
    </source>
</reference>
<feature type="transmembrane region" description="Helical" evidence="2">
    <location>
        <begin position="33"/>
        <end position="50"/>
    </location>
</feature>
<evidence type="ECO:0000313" key="4">
    <source>
        <dbReference type="Proteomes" id="UP000028712"/>
    </source>
</evidence>
<protein>
    <submittedName>
        <fullName evidence="3">Uncharacterized protein</fullName>
    </submittedName>
</protein>
<keyword evidence="2" id="KW-1133">Transmembrane helix</keyword>
<keyword evidence="2" id="KW-0472">Membrane</keyword>
<organism evidence="3 4">
    <name type="scientific">Flavobacterium hydatis</name>
    <name type="common">Cytophaga aquatilis</name>
    <dbReference type="NCBI Taxonomy" id="991"/>
    <lineage>
        <taxon>Bacteria</taxon>
        <taxon>Pseudomonadati</taxon>
        <taxon>Bacteroidota</taxon>
        <taxon>Flavobacteriia</taxon>
        <taxon>Flavobacteriales</taxon>
        <taxon>Flavobacteriaceae</taxon>
        <taxon>Flavobacterium</taxon>
    </lineage>
</organism>
<feature type="transmembrane region" description="Helical" evidence="2">
    <location>
        <begin position="62"/>
        <end position="80"/>
    </location>
</feature>
<evidence type="ECO:0000256" key="1">
    <source>
        <dbReference type="SAM" id="MobiDB-lite"/>
    </source>
</evidence>
<evidence type="ECO:0000313" key="3">
    <source>
        <dbReference type="EMBL" id="KFF09848.1"/>
    </source>
</evidence>
<feature type="region of interest" description="Disordered" evidence="1">
    <location>
        <begin position="148"/>
        <end position="181"/>
    </location>
</feature>
<accession>A0A085ZZI4</accession>
<comment type="caution">
    <text evidence="3">The sequence shown here is derived from an EMBL/GenBank/DDBJ whole genome shotgun (WGS) entry which is preliminary data.</text>
</comment>
<name>A0A085ZZI4_FLAHY</name>
<keyword evidence="2" id="KW-0812">Transmembrane</keyword>
<proteinExistence type="predicted"/>